<dbReference type="AlphaFoldDB" id="A0A409YIX8"/>
<dbReference type="InParanoid" id="A0A409YIX8"/>
<name>A0A409YIX8_9AGAR</name>
<evidence type="ECO:0000313" key="2">
    <source>
        <dbReference type="EMBL" id="PPR02944.1"/>
    </source>
</evidence>
<accession>A0A409YIX8</accession>
<comment type="caution">
    <text evidence="2">The sequence shown here is derived from an EMBL/GenBank/DDBJ whole genome shotgun (WGS) entry which is preliminary data.</text>
</comment>
<gene>
    <name evidence="2" type="ORF">CVT26_004896</name>
</gene>
<feature type="compositionally biased region" description="Low complexity" evidence="1">
    <location>
        <begin position="117"/>
        <end position="140"/>
    </location>
</feature>
<protein>
    <submittedName>
        <fullName evidence="2">Uncharacterized protein</fullName>
    </submittedName>
</protein>
<dbReference type="OrthoDB" id="3328849at2759"/>
<evidence type="ECO:0000313" key="3">
    <source>
        <dbReference type="Proteomes" id="UP000284706"/>
    </source>
</evidence>
<evidence type="ECO:0000256" key="1">
    <source>
        <dbReference type="SAM" id="MobiDB-lite"/>
    </source>
</evidence>
<reference evidence="2 3" key="1">
    <citation type="journal article" date="2018" name="Evol. Lett.">
        <title>Horizontal gene cluster transfer increased hallucinogenic mushroom diversity.</title>
        <authorList>
            <person name="Reynolds H.T."/>
            <person name="Vijayakumar V."/>
            <person name="Gluck-Thaler E."/>
            <person name="Korotkin H.B."/>
            <person name="Matheny P.B."/>
            <person name="Slot J.C."/>
        </authorList>
    </citation>
    <scope>NUCLEOTIDE SEQUENCE [LARGE SCALE GENOMIC DNA]</scope>
    <source>
        <strain evidence="2 3">SRW20</strain>
    </source>
</reference>
<dbReference type="EMBL" id="NHYE01000798">
    <property type="protein sequence ID" value="PPR02944.1"/>
    <property type="molecule type" value="Genomic_DNA"/>
</dbReference>
<organism evidence="2 3">
    <name type="scientific">Gymnopilus dilepis</name>
    <dbReference type="NCBI Taxonomy" id="231916"/>
    <lineage>
        <taxon>Eukaryota</taxon>
        <taxon>Fungi</taxon>
        <taxon>Dikarya</taxon>
        <taxon>Basidiomycota</taxon>
        <taxon>Agaricomycotina</taxon>
        <taxon>Agaricomycetes</taxon>
        <taxon>Agaricomycetidae</taxon>
        <taxon>Agaricales</taxon>
        <taxon>Agaricineae</taxon>
        <taxon>Hymenogastraceae</taxon>
        <taxon>Gymnopilus</taxon>
    </lineage>
</organism>
<feature type="region of interest" description="Disordered" evidence="1">
    <location>
        <begin position="115"/>
        <end position="153"/>
    </location>
</feature>
<proteinExistence type="predicted"/>
<sequence length="340" mass="37469">MAGYLETVLIQEQRQAENLTTFEVYPFPPRLREIFYPLDFRGDPMAPELLVMHSRSHMFNMPRCFHGRDARLVFGRNGRAFLLCGEEGCCPACDMVSDLVRVVYNQCLPLAETGFEGPSTSSGGSSTPDSLPSLASSPPSEDQRMPDVFDGPRGGLRGFSQRVDIGFPGVVGNEQTPLSTPKTLFHVSGVRGDLTSLPSQENMQQASAGSMSVVRPHNGSFYWMDGDACMRGREDVDSVTFHDSLRCSSNSLIPGPSEWTNGRVTAPGAAHPFRFSMVKPPPRREGRLEDLCDEDNFPLLARPDGTSSLTSCLDPVTRDFSDELFLSQIVKDSVDNDIKY</sequence>
<keyword evidence="3" id="KW-1185">Reference proteome</keyword>
<dbReference type="Proteomes" id="UP000284706">
    <property type="component" value="Unassembled WGS sequence"/>
</dbReference>